<protein>
    <recommendedName>
        <fullName evidence="3">DUF1501 domain-containing protein</fullName>
    </recommendedName>
</protein>
<dbReference type="PROSITE" id="PS51318">
    <property type="entry name" value="TAT"/>
    <property type="match status" value="1"/>
</dbReference>
<dbReference type="InterPro" id="IPR017850">
    <property type="entry name" value="Alkaline_phosphatase_core_sf"/>
</dbReference>
<dbReference type="SUPFAM" id="SSF53649">
    <property type="entry name" value="Alkaline phosphatase-like"/>
    <property type="match status" value="1"/>
</dbReference>
<sequence length="442" mass="47937">MLTVLGSRSRLCDGHSRRSFLRVGALGVGGLTLSSLMKAEAAAGKKSHKSVIMVYLTGGLAHQDTFDLKPNAPTEVRGEFKPINTSAPGVQFGELLPKMAKCADKMIVLRSLVGQRDEHSSWQSYTGTVMDTAKREQRPHFGSVVARIQGQTDPVVPAFVDLSPTMQHKPYNTPGPAMLGRGAAPVKVDGDEVAVMKNLSVPVDHLASRQALLATMDRFKQQADRSTGIAADTFHDRAFEVLTSSKIVDALDVTKEPTAVRERYGKGSPKHLGDGAPMWNDQLLMARRLVEAGSRVVTLGYGFWDTHGNNFKHLKQHMPLFDTGISALIEDIYARGLDQDVTVCVWGEFGRTPKINKDAGRDHWARVNGAILAGGGMKVGQVIGSTDAIAGEAKNDPIPYPNVLATVYRNLGLDPHGMVYDVSNRPNPILPSSVQTIDRVWG</sequence>
<dbReference type="OrthoDB" id="127333at2"/>
<evidence type="ECO:0008006" key="3">
    <source>
        <dbReference type="Google" id="ProtNLM"/>
    </source>
</evidence>
<dbReference type="PANTHER" id="PTHR43737">
    <property type="entry name" value="BLL7424 PROTEIN"/>
    <property type="match status" value="1"/>
</dbReference>
<name>A0A5C1AAX1_9BACT</name>
<organism evidence="1 2">
    <name type="scientific">Limnoglobus roseus</name>
    <dbReference type="NCBI Taxonomy" id="2598579"/>
    <lineage>
        <taxon>Bacteria</taxon>
        <taxon>Pseudomonadati</taxon>
        <taxon>Planctomycetota</taxon>
        <taxon>Planctomycetia</taxon>
        <taxon>Gemmatales</taxon>
        <taxon>Gemmataceae</taxon>
        <taxon>Limnoglobus</taxon>
    </lineage>
</organism>
<keyword evidence="2" id="KW-1185">Reference proteome</keyword>
<evidence type="ECO:0000313" key="2">
    <source>
        <dbReference type="Proteomes" id="UP000324974"/>
    </source>
</evidence>
<dbReference type="InterPro" id="IPR010869">
    <property type="entry name" value="DUF1501"/>
</dbReference>
<reference evidence="2" key="1">
    <citation type="submission" date="2019-08" db="EMBL/GenBank/DDBJ databases">
        <title>Limnoglobus roseus gen. nov., sp. nov., a novel freshwater planctomycete with a giant genome from the family Gemmataceae.</title>
        <authorList>
            <person name="Kulichevskaya I.S."/>
            <person name="Naumoff D.G."/>
            <person name="Miroshnikov K."/>
            <person name="Ivanova A."/>
            <person name="Philippov D.A."/>
            <person name="Hakobyan A."/>
            <person name="Rijpstra I.C."/>
            <person name="Sinninghe Damste J.S."/>
            <person name="Liesack W."/>
            <person name="Dedysh S.N."/>
        </authorList>
    </citation>
    <scope>NUCLEOTIDE SEQUENCE [LARGE SCALE GENOMIC DNA]</scope>
    <source>
        <strain evidence="2">PX52</strain>
    </source>
</reference>
<dbReference type="InterPro" id="IPR006311">
    <property type="entry name" value="TAT_signal"/>
</dbReference>
<gene>
    <name evidence="1" type="ORF">PX52LOC_02076</name>
</gene>
<dbReference type="AlphaFoldDB" id="A0A5C1AAX1"/>
<dbReference type="Proteomes" id="UP000324974">
    <property type="component" value="Chromosome"/>
</dbReference>
<dbReference type="EMBL" id="CP042425">
    <property type="protein sequence ID" value="QEL15166.1"/>
    <property type="molecule type" value="Genomic_DNA"/>
</dbReference>
<dbReference type="KEGG" id="lrs:PX52LOC_02076"/>
<proteinExistence type="predicted"/>
<dbReference type="PANTHER" id="PTHR43737:SF1">
    <property type="entry name" value="DUF1501 DOMAIN-CONTAINING PROTEIN"/>
    <property type="match status" value="1"/>
</dbReference>
<dbReference type="RefSeq" id="WP_149110005.1">
    <property type="nucleotide sequence ID" value="NZ_CP042425.1"/>
</dbReference>
<dbReference type="Pfam" id="PF07394">
    <property type="entry name" value="DUF1501"/>
    <property type="match status" value="1"/>
</dbReference>
<accession>A0A5C1AAX1</accession>
<evidence type="ECO:0000313" key="1">
    <source>
        <dbReference type="EMBL" id="QEL15166.1"/>
    </source>
</evidence>